<dbReference type="EMBL" id="MLAK01000846">
    <property type="protein sequence ID" value="OHT02969.1"/>
    <property type="molecule type" value="Genomic_DNA"/>
</dbReference>
<evidence type="ECO:0000313" key="3">
    <source>
        <dbReference type="Proteomes" id="UP000179807"/>
    </source>
</evidence>
<dbReference type="GeneID" id="94841686"/>
<keyword evidence="3" id="KW-1185">Reference proteome</keyword>
<evidence type="ECO:0000256" key="1">
    <source>
        <dbReference type="SAM" id="MobiDB-lite"/>
    </source>
</evidence>
<accession>A0A1J4JUZ8</accession>
<name>A0A1J4JUZ8_9EUKA</name>
<comment type="caution">
    <text evidence="2">The sequence shown here is derived from an EMBL/GenBank/DDBJ whole genome shotgun (WGS) entry which is preliminary data.</text>
</comment>
<feature type="region of interest" description="Disordered" evidence="1">
    <location>
        <begin position="194"/>
        <end position="223"/>
    </location>
</feature>
<feature type="compositionally biased region" description="Low complexity" evidence="1">
    <location>
        <begin position="194"/>
        <end position="214"/>
    </location>
</feature>
<dbReference type="Proteomes" id="UP000179807">
    <property type="component" value="Unassembled WGS sequence"/>
</dbReference>
<protein>
    <submittedName>
        <fullName evidence="2">Uncharacterized protein</fullName>
    </submittedName>
</protein>
<sequence length="299" mass="34621">MNRKREKFSFQTHSFESNDLITEIRNSPIIKDLIKLAITAGNLTYKNKRHRIHLIIHLMDIICSPTRHRPNNTEIIMILSDSESNSAVVTPIKLINDEEENGFISSEQDSDLDESESFVSASDEDLVDEHDNEIPNPPFFVPIYLPEENSLTSVSSKTSQKQYKTIQKVEDIKSQTSSQSLYSVSDYSTFYSSQNISNHDNNNNKKNNCYHSNKGMNNNSHKSKKMYVETQVDCDDDEYGSDYEEDEMNSSDRRFIASSQYSNDISIYRLVDMTQKWKKPYKQPQKSSLDFDLDYSSDY</sequence>
<dbReference type="RefSeq" id="XP_068356105.1">
    <property type="nucleotide sequence ID" value="XM_068506982.1"/>
</dbReference>
<proteinExistence type="predicted"/>
<feature type="region of interest" description="Disordered" evidence="1">
    <location>
        <begin position="279"/>
        <end position="299"/>
    </location>
</feature>
<gene>
    <name evidence="2" type="ORF">TRFO_29798</name>
</gene>
<evidence type="ECO:0000313" key="2">
    <source>
        <dbReference type="EMBL" id="OHT02969.1"/>
    </source>
</evidence>
<reference evidence="2" key="1">
    <citation type="submission" date="2016-10" db="EMBL/GenBank/DDBJ databases">
        <authorList>
            <person name="Benchimol M."/>
            <person name="Almeida L.G."/>
            <person name="Vasconcelos A.T."/>
            <person name="Perreira-Neves A."/>
            <person name="Rosa I.A."/>
            <person name="Tasca T."/>
            <person name="Bogo M.R."/>
            <person name="de Souza W."/>
        </authorList>
    </citation>
    <scope>NUCLEOTIDE SEQUENCE [LARGE SCALE GENOMIC DNA]</scope>
    <source>
        <strain evidence="2">K</strain>
    </source>
</reference>
<dbReference type="VEuPathDB" id="TrichDB:TRFO_29798"/>
<dbReference type="AlphaFoldDB" id="A0A1J4JUZ8"/>
<organism evidence="2 3">
    <name type="scientific">Tritrichomonas foetus</name>
    <dbReference type="NCBI Taxonomy" id="1144522"/>
    <lineage>
        <taxon>Eukaryota</taxon>
        <taxon>Metamonada</taxon>
        <taxon>Parabasalia</taxon>
        <taxon>Tritrichomonadida</taxon>
        <taxon>Tritrichomonadidae</taxon>
        <taxon>Tritrichomonas</taxon>
    </lineage>
</organism>